<dbReference type="KEGG" id="tem:JW646_04680"/>
<dbReference type="GO" id="GO:0009245">
    <property type="term" value="P:lipid A biosynthetic process"/>
    <property type="evidence" value="ECO:0007669"/>
    <property type="project" value="TreeGrafter"/>
</dbReference>
<name>A0AAX2ZHJ5_9FIRM</name>
<evidence type="ECO:0000313" key="4">
    <source>
        <dbReference type="EMBL" id="UEL48753.1"/>
    </source>
</evidence>
<evidence type="ECO:0000256" key="2">
    <source>
        <dbReference type="ARBA" id="ARBA00022801"/>
    </source>
</evidence>
<accession>A0AAX2ZHJ5</accession>
<evidence type="ECO:0000256" key="1">
    <source>
        <dbReference type="ARBA" id="ARBA00022723"/>
    </source>
</evidence>
<dbReference type="EMBL" id="CP081135">
    <property type="protein sequence ID" value="UEL48753.1"/>
    <property type="molecule type" value="Genomic_DNA"/>
</dbReference>
<organism evidence="4 5">
    <name type="scientific">Terrisporobacter hibernicus</name>
    <dbReference type="NCBI Taxonomy" id="2813371"/>
    <lineage>
        <taxon>Bacteria</taxon>
        <taxon>Bacillati</taxon>
        <taxon>Bacillota</taxon>
        <taxon>Clostridia</taxon>
        <taxon>Peptostreptococcales</taxon>
        <taxon>Peptostreptococcaceae</taxon>
        <taxon>Terrisporobacter</taxon>
    </lineage>
</organism>
<dbReference type="Pfam" id="PF00149">
    <property type="entry name" value="Metallophos"/>
    <property type="match status" value="1"/>
</dbReference>
<dbReference type="InterPro" id="IPR029052">
    <property type="entry name" value="Metallo-depent_PP-like"/>
</dbReference>
<sequence length="292" mass="32888">MKKISKLIVGILIFILVISSLSYYEVYISYNNLIENKYIIENKKINECINIVIISDLHHNQLGQNNKELINKINELTPDIILVAGDMVNSDSKDSKIVTNLMKQLCKENQVFYSLGNTDIYYIKSGRSNLVKDLENVGVTVLDNEYEDVKINGEIIRIGGMYAYAFGLNGNNNVDKNTMEEGVFDFLNDFQDTDNYKIMMAHRPDSFIFGNASKVWDIDLVVSGHNHGGQVALPFVGGLYGGDQGWFPKYDKGLFDLNKIKLLITSGLGSGKQKLPRFNNPPEVVNLKISNE</sequence>
<dbReference type="GO" id="GO:0016020">
    <property type="term" value="C:membrane"/>
    <property type="evidence" value="ECO:0007669"/>
    <property type="project" value="GOC"/>
</dbReference>
<feature type="domain" description="Calcineurin-like phosphoesterase" evidence="3">
    <location>
        <begin position="50"/>
        <end position="228"/>
    </location>
</feature>
<evidence type="ECO:0000259" key="3">
    <source>
        <dbReference type="Pfam" id="PF00149"/>
    </source>
</evidence>
<keyword evidence="2" id="KW-0378">Hydrolase</keyword>
<dbReference type="GO" id="GO:0046872">
    <property type="term" value="F:metal ion binding"/>
    <property type="evidence" value="ECO:0007669"/>
    <property type="project" value="UniProtKB-KW"/>
</dbReference>
<dbReference type="AlphaFoldDB" id="A0AAX2ZHJ5"/>
<dbReference type="Proteomes" id="UP001198983">
    <property type="component" value="Chromosome"/>
</dbReference>
<gene>
    <name evidence="4" type="ORF">JW646_04680</name>
</gene>
<dbReference type="InterPro" id="IPR051158">
    <property type="entry name" value="Metallophosphoesterase_sf"/>
</dbReference>
<dbReference type="PANTHER" id="PTHR31302">
    <property type="entry name" value="TRANSMEMBRANE PROTEIN WITH METALLOPHOSPHOESTERASE DOMAIN-RELATED"/>
    <property type="match status" value="1"/>
</dbReference>
<dbReference type="SUPFAM" id="SSF56300">
    <property type="entry name" value="Metallo-dependent phosphatases"/>
    <property type="match status" value="1"/>
</dbReference>
<keyword evidence="5" id="KW-1185">Reference proteome</keyword>
<evidence type="ECO:0000313" key="5">
    <source>
        <dbReference type="Proteomes" id="UP001198983"/>
    </source>
</evidence>
<protein>
    <submittedName>
        <fullName evidence="4">Metallophosphoesterase</fullName>
    </submittedName>
</protein>
<dbReference type="GO" id="GO:0008758">
    <property type="term" value="F:UDP-2,3-diacylglucosamine hydrolase activity"/>
    <property type="evidence" value="ECO:0007669"/>
    <property type="project" value="TreeGrafter"/>
</dbReference>
<dbReference type="RefSeq" id="WP_228416773.1">
    <property type="nucleotide sequence ID" value="NZ_CP081135.1"/>
</dbReference>
<dbReference type="InterPro" id="IPR004843">
    <property type="entry name" value="Calcineurin-like_PHP"/>
</dbReference>
<reference evidence="4 5" key="1">
    <citation type="journal article" date="2023" name="Int. J. Syst. Evol. Microbiol.">
        <title>Terrisporobacter hibernicus sp. nov., isolated from bovine faeces in Northern Ireland.</title>
        <authorList>
            <person name="Mitchell M."/>
            <person name="Nguyen S.V."/>
            <person name="Connor M."/>
            <person name="Fairley D.J."/>
            <person name="Donoghue O."/>
            <person name="Marshall H."/>
            <person name="Koolman L."/>
            <person name="McMullan G."/>
            <person name="Schaffer K.E."/>
            <person name="McGrath J.W."/>
            <person name="Fanning S."/>
        </authorList>
    </citation>
    <scope>NUCLEOTIDE SEQUENCE [LARGE SCALE GENOMIC DNA]</scope>
    <source>
        <strain evidence="4 5">MCA3</strain>
    </source>
</reference>
<proteinExistence type="predicted"/>
<dbReference type="Gene3D" id="3.60.21.10">
    <property type="match status" value="1"/>
</dbReference>
<keyword evidence="1" id="KW-0479">Metal-binding</keyword>
<dbReference type="PANTHER" id="PTHR31302:SF31">
    <property type="entry name" value="PHOSPHODIESTERASE YAEI"/>
    <property type="match status" value="1"/>
</dbReference>